<organism evidence="7 8">
    <name type="scientific">Pseudoxanthomonas dokdonensis</name>
    <dbReference type="NCBI Taxonomy" id="344882"/>
    <lineage>
        <taxon>Bacteria</taxon>
        <taxon>Pseudomonadati</taxon>
        <taxon>Pseudomonadota</taxon>
        <taxon>Gammaproteobacteria</taxon>
        <taxon>Lysobacterales</taxon>
        <taxon>Lysobacteraceae</taxon>
        <taxon>Pseudoxanthomonas</taxon>
    </lineage>
</organism>
<dbReference type="CDD" id="cd06171">
    <property type="entry name" value="Sigma70_r4"/>
    <property type="match status" value="1"/>
</dbReference>
<dbReference type="OrthoDB" id="9797134at2"/>
<dbReference type="STRING" id="344882.ABB29_11255"/>
<dbReference type="PANTHER" id="PTHR43133">
    <property type="entry name" value="RNA POLYMERASE ECF-TYPE SIGMA FACTO"/>
    <property type="match status" value="1"/>
</dbReference>
<feature type="domain" description="RNA polymerase sigma-70 region 2" evidence="5">
    <location>
        <begin position="31"/>
        <end position="86"/>
    </location>
</feature>
<dbReference type="Pfam" id="PF04542">
    <property type="entry name" value="Sigma70_r2"/>
    <property type="match status" value="1"/>
</dbReference>
<sequence>MSIADAQDILAARDGDVVALQRVLSDSRQNLRRYAEYHCVVNDAEDALQESLLQASRHIGSLRAVEAFASWMFRIVKRECNRLKRGLRTLSGDVITDDILPPVQFEPVEIGMDVACALSSLPSHYRQIILLRDLQGMTIQEIADQLGVTREATKSRLHRARALAREYLLD</sequence>
<dbReference type="GO" id="GO:0016987">
    <property type="term" value="F:sigma factor activity"/>
    <property type="evidence" value="ECO:0007669"/>
    <property type="project" value="UniProtKB-KW"/>
</dbReference>
<keyword evidence="3" id="KW-0731">Sigma factor</keyword>
<comment type="caution">
    <text evidence="7">The sequence shown here is derived from an EMBL/GenBank/DDBJ whole genome shotgun (WGS) entry which is preliminary data.</text>
</comment>
<keyword evidence="2" id="KW-0805">Transcription regulation</keyword>
<dbReference type="Proteomes" id="UP000052052">
    <property type="component" value="Unassembled WGS sequence"/>
</dbReference>
<feature type="domain" description="RNA polymerase sigma factor 70 region 4 type 2" evidence="6">
    <location>
        <begin position="113"/>
        <end position="162"/>
    </location>
</feature>
<name>A0A0R0CRE7_9GAMM</name>
<evidence type="ECO:0000256" key="3">
    <source>
        <dbReference type="ARBA" id="ARBA00023082"/>
    </source>
</evidence>
<dbReference type="InterPro" id="IPR013325">
    <property type="entry name" value="RNA_pol_sigma_r2"/>
</dbReference>
<dbReference type="EMBL" id="LDJL01000011">
    <property type="protein sequence ID" value="KRG69010.1"/>
    <property type="molecule type" value="Genomic_DNA"/>
</dbReference>
<dbReference type="GO" id="GO:0003677">
    <property type="term" value="F:DNA binding"/>
    <property type="evidence" value="ECO:0007669"/>
    <property type="project" value="InterPro"/>
</dbReference>
<evidence type="ECO:0008006" key="9">
    <source>
        <dbReference type="Google" id="ProtNLM"/>
    </source>
</evidence>
<evidence type="ECO:0000259" key="5">
    <source>
        <dbReference type="Pfam" id="PF04542"/>
    </source>
</evidence>
<dbReference type="Gene3D" id="1.10.10.10">
    <property type="entry name" value="Winged helix-like DNA-binding domain superfamily/Winged helix DNA-binding domain"/>
    <property type="match status" value="1"/>
</dbReference>
<evidence type="ECO:0000256" key="1">
    <source>
        <dbReference type="ARBA" id="ARBA00010641"/>
    </source>
</evidence>
<keyword evidence="8" id="KW-1185">Reference proteome</keyword>
<evidence type="ECO:0000256" key="4">
    <source>
        <dbReference type="ARBA" id="ARBA00023163"/>
    </source>
</evidence>
<keyword evidence="4" id="KW-0804">Transcription</keyword>
<dbReference type="InterPro" id="IPR014284">
    <property type="entry name" value="RNA_pol_sigma-70_dom"/>
</dbReference>
<dbReference type="InterPro" id="IPR013324">
    <property type="entry name" value="RNA_pol_sigma_r3/r4-like"/>
</dbReference>
<dbReference type="AlphaFoldDB" id="A0A0R0CRE7"/>
<protein>
    <recommendedName>
        <fullName evidence="9">RNA polymerase sigma24 factor</fullName>
    </recommendedName>
</protein>
<dbReference type="Pfam" id="PF08281">
    <property type="entry name" value="Sigma70_r4_2"/>
    <property type="match status" value="1"/>
</dbReference>
<dbReference type="SUPFAM" id="SSF88946">
    <property type="entry name" value="Sigma2 domain of RNA polymerase sigma factors"/>
    <property type="match status" value="1"/>
</dbReference>
<dbReference type="PANTHER" id="PTHR43133:SF51">
    <property type="entry name" value="RNA POLYMERASE SIGMA FACTOR"/>
    <property type="match status" value="1"/>
</dbReference>
<evidence type="ECO:0000256" key="2">
    <source>
        <dbReference type="ARBA" id="ARBA00023015"/>
    </source>
</evidence>
<reference evidence="7 8" key="1">
    <citation type="submission" date="2015-05" db="EMBL/GenBank/DDBJ databases">
        <title>Genome sequencing and analysis of members of genus Stenotrophomonas.</title>
        <authorList>
            <person name="Patil P.P."/>
            <person name="Midha S."/>
            <person name="Patil P.B."/>
        </authorList>
    </citation>
    <scope>NUCLEOTIDE SEQUENCE [LARGE SCALE GENOMIC DNA]</scope>
    <source>
        <strain evidence="7 8">DSM 21858</strain>
    </source>
</reference>
<dbReference type="InterPro" id="IPR039425">
    <property type="entry name" value="RNA_pol_sigma-70-like"/>
</dbReference>
<dbReference type="Gene3D" id="1.10.1740.10">
    <property type="match status" value="1"/>
</dbReference>
<gene>
    <name evidence="7" type="ORF">ABB29_11255</name>
</gene>
<evidence type="ECO:0000259" key="6">
    <source>
        <dbReference type="Pfam" id="PF08281"/>
    </source>
</evidence>
<dbReference type="InterPro" id="IPR013249">
    <property type="entry name" value="RNA_pol_sigma70_r4_t2"/>
</dbReference>
<evidence type="ECO:0000313" key="7">
    <source>
        <dbReference type="EMBL" id="KRG69010.1"/>
    </source>
</evidence>
<dbReference type="PATRIC" id="fig|344882.3.peg.617"/>
<dbReference type="InterPro" id="IPR007627">
    <property type="entry name" value="RNA_pol_sigma70_r2"/>
</dbReference>
<dbReference type="RefSeq" id="WP_057659038.1">
    <property type="nucleotide sequence ID" value="NZ_LDJL01000011.1"/>
</dbReference>
<accession>A0A0R0CRE7</accession>
<dbReference type="InterPro" id="IPR036388">
    <property type="entry name" value="WH-like_DNA-bd_sf"/>
</dbReference>
<dbReference type="NCBIfam" id="TIGR02937">
    <property type="entry name" value="sigma70-ECF"/>
    <property type="match status" value="1"/>
</dbReference>
<proteinExistence type="inferred from homology"/>
<dbReference type="GO" id="GO:0006352">
    <property type="term" value="P:DNA-templated transcription initiation"/>
    <property type="evidence" value="ECO:0007669"/>
    <property type="project" value="InterPro"/>
</dbReference>
<dbReference type="SUPFAM" id="SSF88659">
    <property type="entry name" value="Sigma3 and sigma4 domains of RNA polymerase sigma factors"/>
    <property type="match status" value="1"/>
</dbReference>
<evidence type="ECO:0000313" key="8">
    <source>
        <dbReference type="Proteomes" id="UP000052052"/>
    </source>
</evidence>
<comment type="similarity">
    <text evidence="1">Belongs to the sigma-70 factor family. ECF subfamily.</text>
</comment>